<dbReference type="AlphaFoldDB" id="R0JRP4"/>
<sequence length="693" mass="76871">MAINPALATVSFIPPENLLGNSPILSSMRLAELGQRCTGSKLCFRAQELISISLYQALFCTRDTQHGFVAKQLPLLSQRWASCRKATLTKATNLPHLQLQGTFTRSVAAEVENGSKIHFCEEKRVSPARFIQALICAGYFSANAILDAKGQLQTPQQELKSICSQTLWQAELTTRTAGKQQQLEVGANYCKTFADSQWDQAGKGGGGVASYRPFGCYSTTHKQTDVLNPREHICVLLPTSASENMEGIAHLGGEEAGIPAAELCFSTLRSFNQREDRPKKDKSTSKSKHLPERSVYTESARWPYKMLNNHNCPPSKGERSASQGYMARDIVPPEKKRPLCKTQRQQNPFVRNQETGDKYGSKAKELSWQLLADSSKPAIHPKEKMGGERERVQKHHGESKMEMYRAEAGEQTEVDGLCDCISHISFGNDTKTIAHIQAKQSPAETNSVQAVQLRPARASGAHRWLNAFDISLQGLQQKSLPAVAGAPDSSESRLVVPSLCVHTLLLVELLHSRNQSKALKSTEVHHPIDFNATTNEALQQNSIWDTGRSRAAADKKRVVSLWLRTAIPTPPSRPEGELTLLPTAFKKISRPLHQPGKTKHVDTEGYTLKAAPNRIQHKEGRRTLLETDVKGSTQSELEKATSEIVSQGGTEQSLKQNMMPEELHQKQDKSRQHVCWWEGAFKQISPSDVRAQL</sequence>
<reference evidence="3" key="1">
    <citation type="journal article" date="2013" name="Nat. Genet.">
        <title>The duck genome and transcriptome provide insight into an avian influenza virus reservoir species.</title>
        <authorList>
            <person name="Huang Y."/>
            <person name="Li Y."/>
            <person name="Burt D.W."/>
            <person name="Chen H."/>
            <person name="Zhang Y."/>
            <person name="Qian W."/>
            <person name="Kim H."/>
            <person name="Gan S."/>
            <person name="Zhao Y."/>
            <person name="Li J."/>
            <person name="Yi K."/>
            <person name="Feng H."/>
            <person name="Zhu P."/>
            <person name="Li B."/>
            <person name="Liu Q."/>
            <person name="Fairley S."/>
            <person name="Magor K.E."/>
            <person name="Du Z."/>
            <person name="Hu X."/>
            <person name="Goodman L."/>
            <person name="Tafer H."/>
            <person name="Vignal A."/>
            <person name="Lee T."/>
            <person name="Kim K.W."/>
            <person name="Sheng Z."/>
            <person name="An Y."/>
            <person name="Searle S."/>
            <person name="Herrero J."/>
            <person name="Groenen M.A."/>
            <person name="Crooijmans R.P."/>
            <person name="Faraut T."/>
            <person name="Cai Q."/>
            <person name="Webster R.G."/>
            <person name="Aldridge J.R."/>
            <person name="Warren W.C."/>
            <person name="Bartschat S."/>
            <person name="Kehr S."/>
            <person name="Marz M."/>
            <person name="Stadler P.F."/>
            <person name="Smith J."/>
            <person name="Kraus R.H."/>
            <person name="Zhao Y."/>
            <person name="Ren L."/>
            <person name="Fei J."/>
            <person name="Morisson M."/>
            <person name="Kaiser P."/>
            <person name="Griffin D.K."/>
            <person name="Rao M."/>
            <person name="Pitel F."/>
            <person name="Wang J."/>
            <person name="Li N."/>
        </authorList>
    </citation>
    <scope>NUCLEOTIDE SEQUENCE [LARGE SCALE GENOMIC DNA]</scope>
</reference>
<protein>
    <submittedName>
        <fullName evidence="2">Uncharacterized protein</fullName>
    </submittedName>
</protein>
<evidence type="ECO:0000256" key="1">
    <source>
        <dbReference type="SAM" id="MobiDB-lite"/>
    </source>
</evidence>
<feature type="region of interest" description="Disordered" evidence="1">
    <location>
        <begin position="272"/>
        <end position="295"/>
    </location>
</feature>
<organism evidence="2 3">
    <name type="scientific">Anas platyrhynchos</name>
    <name type="common">Mallard</name>
    <name type="synonym">Anas boschas</name>
    <dbReference type="NCBI Taxonomy" id="8839"/>
    <lineage>
        <taxon>Eukaryota</taxon>
        <taxon>Metazoa</taxon>
        <taxon>Chordata</taxon>
        <taxon>Craniata</taxon>
        <taxon>Vertebrata</taxon>
        <taxon>Euteleostomi</taxon>
        <taxon>Archelosauria</taxon>
        <taxon>Archosauria</taxon>
        <taxon>Dinosauria</taxon>
        <taxon>Saurischia</taxon>
        <taxon>Theropoda</taxon>
        <taxon>Coelurosauria</taxon>
        <taxon>Aves</taxon>
        <taxon>Neognathae</taxon>
        <taxon>Galloanserae</taxon>
        <taxon>Anseriformes</taxon>
        <taxon>Anatidae</taxon>
        <taxon>Anatinae</taxon>
        <taxon>Anas</taxon>
    </lineage>
</organism>
<dbReference type="Proteomes" id="UP000296049">
    <property type="component" value="Unassembled WGS sequence"/>
</dbReference>
<name>R0JRP4_ANAPL</name>
<evidence type="ECO:0000313" key="3">
    <source>
        <dbReference type="Proteomes" id="UP000296049"/>
    </source>
</evidence>
<feature type="region of interest" description="Disordered" evidence="1">
    <location>
        <begin position="629"/>
        <end position="652"/>
    </location>
</feature>
<accession>R0JRP4</accession>
<gene>
    <name evidence="2" type="ORF">Anapl_17406</name>
</gene>
<dbReference type="EMBL" id="KB743238">
    <property type="protein sequence ID" value="EOB00076.1"/>
    <property type="molecule type" value="Genomic_DNA"/>
</dbReference>
<keyword evidence="3" id="KW-1185">Reference proteome</keyword>
<feature type="compositionally biased region" description="Basic and acidic residues" evidence="1">
    <location>
        <begin position="272"/>
        <end position="292"/>
    </location>
</feature>
<proteinExistence type="predicted"/>
<feature type="compositionally biased region" description="Polar residues" evidence="1">
    <location>
        <begin position="643"/>
        <end position="652"/>
    </location>
</feature>
<evidence type="ECO:0000313" key="2">
    <source>
        <dbReference type="EMBL" id="EOB00076.1"/>
    </source>
</evidence>